<name>R9A0N7_9LEPT</name>
<protein>
    <submittedName>
        <fullName evidence="1">Uncharacterized protein</fullName>
    </submittedName>
</protein>
<sequence length="75" mass="8987">MFTTDIVVSIRVQQVERLAKFVRDGRYKIDANRLPNFGERLNLGDLVGRTKNFTNFRKWKFLYEKKIVSFIIFDL</sequence>
<keyword evidence="2" id="KW-1185">Reference proteome</keyword>
<dbReference type="AlphaFoldDB" id="R9A0N7"/>
<dbReference type="Proteomes" id="UP000013984">
    <property type="component" value="Unassembled WGS sequence"/>
</dbReference>
<gene>
    <name evidence="1" type="ORF">LEP1GSC195_1768</name>
</gene>
<dbReference type="EMBL" id="AOGZ02000014">
    <property type="protein sequence ID" value="EOQ95761.1"/>
    <property type="molecule type" value="Genomic_DNA"/>
</dbReference>
<reference evidence="1" key="1">
    <citation type="submission" date="2013-04" db="EMBL/GenBank/DDBJ databases">
        <authorList>
            <person name="Harkins D.M."/>
            <person name="Durkin A.S."/>
            <person name="Brinkac L.M."/>
            <person name="Haft D.H."/>
            <person name="Selengut J.D."/>
            <person name="Sanka R."/>
            <person name="DePew J."/>
            <person name="Purushe J."/>
            <person name="Galloway R.L."/>
            <person name="Vinetz J.M."/>
            <person name="Sutton G.G."/>
            <person name="Nierman W.C."/>
            <person name="Fouts D.E."/>
        </authorList>
    </citation>
    <scope>NUCLEOTIDE SEQUENCE [LARGE SCALE GENOMIC DNA]</scope>
    <source>
        <strain evidence="1">CDC</strain>
    </source>
</reference>
<evidence type="ECO:0000313" key="2">
    <source>
        <dbReference type="Proteomes" id="UP000013984"/>
    </source>
</evidence>
<comment type="caution">
    <text evidence="1">The sequence shown here is derived from an EMBL/GenBank/DDBJ whole genome shotgun (WGS) entry which is preliminary data.</text>
</comment>
<dbReference type="STRING" id="1218599.LEP1GSC195_1768"/>
<accession>R9A0N7</accession>
<evidence type="ECO:0000313" key="1">
    <source>
        <dbReference type="EMBL" id="EOQ95761.1"/>
    </source>
</evidence>
<organism evidence="1 2">
    <name type="scientific">Leptospira wolbachii serovar Codice str. CDC</name>
    <dbReference type="NCBI Taxonomy" id="1218599"/>
    <lineage>
        <taxon>Bacteria</taxon>
        <taxon>Pseudomonadati</taxon>
        <taxon>Spirochaetota</taxon>
        <taxon>Spirochaetia</taxon>
        <taxon>Leptospirales</taxon>
        <taxon>Leptospiraceae</taxon>
        <taxon>Leptospira</taxon>
    </lineage>
</organism>
<proteinExistence type="predicted"/>